<keyword evidence="4" id="KW-1185">Reference proteome</keyword>
<reference evidence="3 4" key="1">
    <citation type="submission" date="2022-09" db="EMBL/GenBank/DDBJ databases">
        <authorList>
            <person name="Palmer J.M."/>
        </authorList>
    </citation>
    <scope>NUCLEOTIDE SEQUENCE [LARGE SCALE GENOMIC DNA]</scope>
    <source>
        <strain evidence="3 4">DSM 7382</strain>
    </source>
</reference>
<dbReference type="AlphaFoldDB" id="A0AAW0G031"/>
<feature type="transmembrane region" description="Helical" evidence="2">
    <location>
        <begin position="96"/>
        <end position="115"/>
    </location>
</feature>
<protein>
    <submittedName>
        <fullName evidence="3">Uncharacterized protein</fullName>
    </submittedName>
</protein>
<keyword evidence="2" id="KW-0812">Transmembrane</keyword>
<name>A0AAW0G031_9APHY</name>
<gene>
    <name evidence="3" type="ORF">QCA50_014565</name>
</gene>
<feature type="transmembrane region" description="Helical" evidence="2">
    <location>
        <begin position="127"/>
        <end position="147"/>
    </location>
</feature>
<dbReference type="EMBL" id="JASBNA010000036">
    <property type="protein sequence ID" value="KAK7682360.1"/>
    <property type="molecule type" value="Genomic_DNA"/>
</dbReference>
<sequence>MSISVPSAELGGTLWEAVVYGAYIALLPQGLRVLLKQGYRTRISKYFIATLAVSFVSITMHLAADLARVAVAFTSHPDNAQFANQYYGVVNNRLNVLKMTGYIITTITMDFLIVFRTYVIWSRDWRVILFPCVLCCADIAKSIWIVWSTSLFANPPASGFFAPSSQLLAFFALTLGLNFICTSLIVFKIATAHRLLNRFQTAATSSRRLTDTLALVIESALLYSLLLFVALVLAIARSHALYIIFNMLPPTIGIVFLYVILRSTNNNTSSDTSTAQSRTTRTTRTSSSYTLRSGVRHHTLHSPFPVSLYTIKSETSLEPSHRISQQASDSSSFTHHEVTDHGKGNETENWSV</sequence>
<evidence type="ECO:0000313" key="3">
    <source>
        <dbReference type="EMBL" id="KAK7682360.1"/>
    </source>
</evidence>
<keyword evidence="2" id="KW-1133">Transmembrane helix</keyword>
<feature type="transmembrane region" description="Helical" evidence="2">
    <location>
        <begin position="212"/>
        <end position="235"/>
    </location>
</feature>
<evidence type="ECO:0000256" key="1">
    <source>
        <dbReference type="SAM" id="MobiDB-lite"/>
    </source>
</evidence>
<feature type="transmembrane region" description="Helical" evidence="2">
    <location>
        <begin position="12"/>
        <end position="34"/>
    </location>
</feature>
<feature type="transmembrane region" description="Helical" evidence="2">
    <location>
        <begin position="241"/>
        <end position="261"/>
    </location>
</feature>
<keyword evidence="2" id="KW-0472">Membrane</keyword>
<comment type="caution">
    <text evidence="3">The sequence shown here is derived from an EMBL/GenBank/DDBJ whole genome shotgun (WGS) entry which is preliminary data.</text>
</comment>
<proteinExistence type="predicted"/>
<organism evidence="3 4">
    <name type="scientific">Cerrena zonata</name>
    <dbReference type="NCBI Taxonomy" id="2478898"/>
    <lineage>
        <taxon>Eukaryota</taxon>
        <taxon>Fungi</taxon>
        <taxon>Dikarya</taxon>
        <taxon>Basidiomycota</taxon>
        <taxon>Agaricomycotina</taxon>
        <taxon>Agaricomycetes</taxon>
        <taxon>Polyporales</taxon>
        <taxon>Cerrenaceae</taxon>
        <taxon>Cerrena</taxon>
    </lineage>
</organism>
<feature type="compositionally biased region" description="Polar residues" evidence="1">
    <location>
        <begin position="320"/>
        <end position="333"/>
    </location>
</feature>
<dbReference type="Proteomes" id="UP001385951">
    <property type="component" value="Unassembled WGS sequence"/>
</dbReference>
<evidence type="ECO:0000313" key="4">
    <source>
        <dbReference type="Proteomes" id="UP001385951"/>
    </source>
</evidence>
<feature type="compositionally biased region" description="Basic and acidic residues" evidence="1">
    <location>
        <begin position="334"/>
        <end position="346"/>
    </location>
</feature>
<accession>A0AAW0G031</accession>
<feature type="region of interest" description="Disordered" evidence="1">
    <location>
        <begin position="320"/>
        <end position="352"/>
    </location>
</feature>
<evidence type="ECO:0000256" key="2">
    <source>
        <dbReference type="SAM" id="Phobius"/>
    </source>
</evidence>
<feature type="transmembrane region" description="Helical" evidence="2">
    <location>
        <begin position="167"/>
        <end position="191"/>
    </location>
</feature>
<feature type="region of interest" description="Disordered" evidence="1">
    <location>
        <begin position="267"/>
        <end position="292"/>
    </location>
</feature>
<feature type="transmembrane region" description="Helical" evidence="2">
    <location>
        <begin position="46"/>
        <end position="64"/>
    </location>
</feature>